<organism evidence="3 4">
    <name type="scientific">Plectus sambesii</name>
    <dbReference type="NCBI Taxonomy" id="2011161"/>
    <lineage>
        <taxon>Eukaryota</taxon>
        <taxon>Metazoa</taxon>
        <taxon>Ecdysozoa</taxon>
        <taxon>Nematoda</taxon>
        <taxon>Chromadorea</taxon>
        <taxon>Plectida</taxon>
        <taxon>Plectina</taxon>
        <taxon>Plectoidea</taxon>
        <taxon>Plectidae</taxon>
        <taxon>Plectus</taxon>
    </lineage>
</organism>
<dbReference type="InterPro" id="IPR022742">
    <property type="entry name" value="Hydrolase_4"/>
</dbReference>
<dbReference type="InterPro" id="IPR029058">
    <property type="entry name" value="AB_hydrolase_fold"/>
</dbReference>
<evidence type="ECO:0000313" key="3">
    <source>
        <dbReference type="Proteomes" id="UP000887566"/>
    </source>
</evidence>
<keyword evidence="1" id="KW-0812">Transmembrane</keyword>
<reference evidence="4" key="1">
    <citation type="submission" date="2022-11" db="UniProtKB">
        <authorList>
            <consortium name="WormBaseParasite"/>
        </authorList>
    </citation>
    <scope>IDENTIFICATION</scope>
</reference>
<dbReference type="PANTHER" id="PTHR12277">
    <property type="entry name" value="ALPHA/BETA HYDROLASE DOMAIN-CONTAINING PROTEIN"/>
    <property type="match status" value="1"/>
</dbReference>
<evidence type="ECO:0000259" key="2">
    <source>
        <dbReference type="Pfam" id="PF12146"/>
    </source>
</evidence>
<dbReference type="AlphaFoldDB" id="A0A914UQD1"/>
<keyword evidence="1" id="KW-1133">Transmembrane helix</keyword>
<protein>
    <submittedName>
        <fullName evidence="4">Serine aminopeptidase S33 domain-containing protein</fullName>
    </submittedName>
</protein>
<proteinExistence type="predicted"/>
<keyword evidence="1" id="KW-0472">Membrane</keyword>
<evidence type="ECO:0000313" key="4">
    <source>
        <dbReference type="WBParaSite" id="PSAMB.scaffold1155size35176.g11420.t1"/>
    </source>
</evidence>
<dbReference type="WBParaSite" id="PSAMB.scaffold1155size35176.g11420.t1">
    <property type="protein sequence ID" value="PSAMB.scaffold1155size35176.g11420.t1"/>
    <property type="gene ID" value="PSAMB.scaffold1155size35176.g11420"/>
</dbReference>
<accession>A0A914UQD1</accession>
<feature type="domain" description="Serine aminopeptidase S33" evidence="2">
    <location>
        <begin position="124"/>
        <end position="224"/>
    </location>
</feature>
<dbReference type="GO" id="GO:0005789">
    <property type="term" value="C:endoplasmic reticulum membrane"/>
    <property type="evidence" value="ECO:0007669"/>
    <property type="project" value="TreeGrafter"/>
</dbReference>
<dbReference type="GO" id="GO:0047372">
    <property type="term" value="F:monoacylglycerol lipase activity"/>
    <property type="evidence" value="ECO:0007669"/>
    <property type="project" value="TreeGrafter"/>
</dbReference>
<dbReference type="SUPFAM" id="SSF53474">
    <property type="entry name" value="alpha/beta-Hydrolases"/>
    <property type="match status" value="1"/>
</dbReference>
<feature type="transmembrane region" description="Helical" evidence="1">
    <location>
        <begin position="6"/>
        <end position="28"/>
    </location>
</feature>
<dbReference type="Pfam" id="PF12146">
    <property type="entry name" value="Hydrolase_4"/>
    <property type="match status" value="1"/>
</dbReference>
<dbReference type="GO" id="GO:0004622">
    <property type="term" value="F:phosphatidylcholine lysophospholipase activity"/>
    <property type="evidence" value="ECO:0007669"/>
    <property type="project" value="TreeGrafter"/>
</dbReference>
<keyword evidence="3" id="KW-1185">Reference proteome</keyword>
<dbReference type="PANTHER" id="PTHR12277:SF194">
    <property type="entry name" value="FI04476P"/>
    <property type="match status" value="1"/>
</dbReference>
<dbReference type="Gene3D" id="3.40.50.1820">
    <property type="entry name" value="alpha/beta hydrolase"/>
    <property type="match status" value="1"/>
</dbReference>
<dbReference type="GO" id="GO:0052651">
    <property type="term" value="P:monoacylglycerol catabolic process"/>
    <property type="evidence" value="ECO:0007669"/>
    <property type="project" value="TreeGrafter"/>
</dbReference>
<dbReference type="GO" id="GO:0006660">
    <property type="term" value="P:phosphatidylserine catabolic process"/>
    <property type="evidence" value="ECO:0007669"/>
    <property type="project" value="TreeGrafter"/>
</dbReference>
<dbReference type="Proteomes" id="UP000887566">
    <property type="component" value="Unplaced"/>
</dbReference>
<name>A0A914UQD1_9BILA</name>
<sequence>MGLWWGFVHVAAPLVLTYLVVPALIYLAPGAMQHVFFLNFVKLPFTDYKNLTAHNITSKGRNFYLEANDVTLGLWHVLPRTVSDRLAGTTPTDEELEMTLHSENFPVIVYLHGNSFDRTGDHRCRLYNVLSALDFHVIAVDYRGYGDSTGIPTENGIIQDANEAYQYALRMSGENTVYIWGHSMGTGVATKAAMDVSEQGKPPVGLILESPFNNLRDVVFNHPFTLPFRWMPWFDRIFVHPMQSSGLDMRTDERIVKVNCPILILHAEDDHIIPHHLASKLRHSAEEGGRDVTFVDFAKERRFRHKYIFQAQELADIISSFGKKCAAARLIELNRQQED</sequence>
<evidence type="ECO:0000256" key="1">
    <source>
        <dbReference type="SAM" id="Phobius"/>
    </source>
</evidence>